<dbReference type="Gene3D" id="1.10.10.10">
    <property type="entry name" value="Winged helix-like DNA-binding domain superfamily/Winged helix DNA-binding domain"/>
    <property type="match status" value="1"/>
</dbReference>
<protein>
    <submittedName>
        <fullName evidence="2">ArsR/SmtB family transcription factor</fullName>
    </submittedName>
</protein>
<dbReference type="CDD" id="cd00090">
    <property type="entry name" value="HTH_ARSR"/>
    <property type="match status" value="1"/>
</dbReference>
<dbReference type="InterPro" id="IPR036390">
    <property type="entry name" value="WH_DNA-bd_sf"/>
</dbReference>
<dbReference type="EMBL" id="JBHTAX010000008">
    <property type="protein sequence ID" value="MFC7193366.1"/>
    <property type="molecule type" value="Genomic_DNA"/>
</dbReference>
<dbReference type="InterPro" id="IPR011991">
    <property type="entry name" value="ArsR-like_HTH"/>
</dbReference>
<comment type="caution">
    <text evidence="2">The sequence shown here is derived from an EMBL/GenBank/DDBJ whole genome shotgun (WGS) entry which is preliminary data.</text>
</comment>
<proteinExistence type="predicted"/>
<dbReference type="Proteomes" id="UP001596417">
    <property type="component" value="Unassembled WGS sequence"/>
</dbReference>
<gene>
    <name evidence="1" type="ORF">ACFQL7_28290</name>
    <name evidence="2" type="ORF">ACFQL7_28615</name>
</gene>
<dbReference type="AlphaFoldDB" id="A0ABD5YZH8"/>
<evidence type="ECO:0000313" key="1">
    <source>
        <dbReference type="EMBL" id="MFC7193305.1"/>
    </source>
</evidence>
<reference evidence="3" key="2">
    <citation type="journal article" date="2019" name="Int. J. Syst. Evol. Microbiol.">
        <title>The Global Catalogue of Microorganisms (GCM) 10K type strain sequencing project: providing services to taxonomists for standard genome sequencing and annotation.</title>
        <authorList>
            <consortium name="The Broad Institute Genomics Platform"/>
            <consortium name="The Broad Institute Genome Sequencing Center for Infectious Disease"/>
            <person name="Wu L."/>
            <person name="Ma J."/>
        </authorList>
    </citation>
    <scope>NUCLEOTIDE SEQUENCE [LARGE SCALE GENOMIC DNA]</scope>
    <source>
        <strain evidence="3">RDMS1</strain>
    </source>
</reference>
<dbReference type="SUPFAM" id="SSF46785">
    <property type="entry name" value="Winged helix' DNA-binding domain"/>
    <property type="match status" value="1"/>
</dbReference>
<keyword evidence="3" id="KW-1185">Reference proteome</keyword>
<dbReference type="InterPro" id="IPR036388">
    <property type="entry name" value="WH-like_DNA-bd_sf"/>
</dbReference>
<accession>A0ABD5YZH8</accession>
<reference evidence="2" key="1">
    <citation type="journal article" date="2014" name="Int. J. Syst. Evol. Microbiol.">
        <title>Complete genome sequence of Corynebacterium casei LMG S-19264T (=DSM 44701T), isolated from a smear-ripened cheese.</title>
        <authorList>
            <consortium name="US DOE Joint Genome Institute (JGI-PGF)"/>
            <person name="Walter F."/>
            <person name="Albersmeier A."/>
            <person name="Kalinowski J."/>
            <person name="Ruckert C."/>
        </authorList>
    </citation>
    <scope>NUCLEOTIDE SEQUENCE [LARGE SCALE GENOMIC DNA]</scope>
    <source>
        <strain evidence="2">NBRC 107106</strain>
    </source>
</reference>
<evidence type="ECO:0000313" key="2">
    <source>
        <dbReference type="EMBL" id="MFC7193366.1"/>
    </source>
</evidence>
<sequence length="122" mass="13770">MALLPQREGSRDLSTESRILELNSAEADGALETLTSETTRTVLSIIYEQPSLPSEIRDEIDTSLQNVHYHLQKLEEGELIEPVGTSYSKKGREMTVYAPAYDEIVLVAGRDSTYHQVKEFIR</sequence>
<organism evidence="2 3">
    <name type="scientific">Halocatena marina</name>
    <dbReference type="NCBI Taxonomy" id="2934937"/>
    <lineage>
        <taxon>Archaea</taxon>
        <taxon>Methanobacteriati</taxon>
        <taxon>Methanobacteriota</taxon>
        <taxon>Stenosarchaea group</taxon>
        <taxon>Halobacteria</taxon>
        <taxon>Halobacteriales</taxon>
        <taxon>Natronomonadaceae</taxon>
        <taxon>Halocatena</taxon>
    </lineage>
</organism>
<dbReference type="EMBL" id="JBHTAX010000008">
    <property type="protein sequence ID" value="MFC7193305.1"/>
    <property type="molecule type" value="Genomic_DNA"/>
</dbReference>
<name>A0ABD5YZH8_9EURY</name>
<dbReference type="Pfam" id="PF12840">
    <property type="entry name" value="HTH_20"/>
    <property type="match status" value="1"/>
</dbReference>
<evidence type="ECO:0000313" key="3">
    <source>
        <dbReference type="Proteomes" id="UP001596417"/>
    </source>
</evidence>
<reference evidence="2" key="3">
    <citation type="submission" date="2024-09" db="EMBL/GenBank/DDBJ databases">
        <authorList>
            <person name="Sun Q."/>
        </authorList>
    </citation>
    <scope>NUCLEOTIDE SEQUENCE</scope>
    <source>
        <strain evidence="2">NBRC 107106</strain>
    </source>
</reference>
<dbReference type="RefSeq" id="WP_390207120.1">
    <property type="nucleotide sequence ID" value="NZ_JBHSZC010000007.1"/>
</dbReference>